<organism evidence="11 12">
    <name type="scientific">Peltaster fructicola</name>
    <dbReference type="NCBI Taxonomy" id="286661"/>
    <lineage>
        <taxon>Eukaryota</taxon>
        <taxon>Fungi</taxon>
        <taxon>Dikarya</taxon>
        <taxon>Ascomycota</taxon>
        <taxon>Pezizomycotina</taxon>
        <taxon>Dothideomycetes</taxon>
        <taxon>Dothideomycetes incertae sedis</taxon>
        <taxon>Peltaster</taxon>
    </lineage>
</organism>
<dbReference type="Gene3D" id="2.30.30.100">
    <property type="match status" value="1"/>
</dbReference>
<keyword evidence="8 9" id="KW-0687">Ribonucleoprotein</keyword>
<dbReference type="GO" id="GO:0005681">
    <property type="term" value="C:spliceosomal complex"/>
    <property type="evidence" value="ECO:0007669"/>
    <property type="project" value="UniProtKB-KW"/>
</dbReference>
<dbReference type="GO" id="GO:0000398">
    <property type="term" value="P:mRNA splicing, via spliceosome"/>
    <property type="evidence" value="ECO:0007669"/>
    <property type="project" value="TreeGrafter"/>
</dbReference>
<proteinExistence type="inferred from homology"/>
<keyword evidence="7 9" id="KW-0539">Nucleus</keyword>
<gene>
    <name evidence="9" type="primary">LSM5</name>
    <name evidence="11" type="ORF">AMS68_005446</name>
</gene>
<dbReference type="InterPro" id="IPR033871">
    <property type="entry name" value="LSm5"/>
</dbReference>
<protein>
    <recommendedName>
        <fullName evidence="9">LSM complex subunit LSM5</fullName>
    </recommendedName>
</protein>
<comment type="subunit">
    <text evidence="9">LSm subunits form a heteromer with a doughnut shape.</text>
</comment>
<keyword evidence="12" id="KW-1185">Reference proteome</keyword>
<dbReference type="GO" id="GO:0046540">
    <property type="term" value="C:U4/U6 x U5 tri-snRNP complex"/>
    <property type="evidence" value="ECO:0007669"/>
    <property type="project" value="TreeGrafter"/>
</dbReference>
<dbReference type="GO" id="GO:1990726">
    <property type="term" value="C:Lsm1-7-Pat1 complex"/>
    <property type="evidence" value="ECO:0007669"/>
    <property type="project" value="TreeGrafter"/>
</dbReference>
<dbReference type="Proteomes" id="UP000503462">
    <property type="component" value="Chromosome 4"/>
</dbReference>
<evidence type="ECO:0000256" key="9">
    <source>
        <dbReference type="RuleBase" id="RU365055"/>
    </source>
</evidence>
<evidence type="ECO:0000259" key="10">
    <source>
        <dbReference type="PROSITE" id="PS52002"/>
    </source>
</evidence>
<reference evidence="11 12" key="1">
    <citation type="journal article" date="2016" name="Sci. Rep.">
        <title>Peltaster fructicola genome reveals evolution from an invasive phytopathogen to an ectophytic parasite.</title>
        <authorList>
            <person name="Xu C."/>
            <person name="Chen H."/>
            <person name="Gleason M.L."/>
            <person name="Xu J.R."/>
            <person name="Liu H."/>
            <person name="Zhang R."/>
            <person name="Sun G."/>
        </authorList>
    </citation>
    <scope>NUCLEOTIDE SEQUENCE [LARGE SCALE GENOMIC DNA]</scope>
    <source>
        <strain evidence="11 12">LNHT1506</strain>
    </source>
</reference>
<evidence type="ECO:0000313" key="11">
    <source>
        <dbReference type="EMBL" id="QIW99928.1"/>
    </source>
</evidence>
<dbReference type="PANTHER" id="PTHR20971">
    <property type="entry name" value="U6 SNRNA-ASSOCIATED PROTEIN"/>
    <property type="match status" value="1"/>
</dbReference>
<dbReference type="CDD" id="cd01732">
    <property type="entry name" value="LSm5"/>
    <property type="match status" value="1"/>
</dbReference>
<keyword evidence="4 9" id="KW-0747">Spliceosome</keyword>
<dbReference type="InterPro" id="IPR001163">
    <property type="entry name" value="Sm_dom_euk/arc"/>
</dbReference>
<evidence type="ECO:0000256" key="4">
    <source>
        <dbReference type="ARBA" id="ARBA00022728"/>
    </source>
</evidence>
<dbReference type="EMBL" id="CP051142">
    <property type="protein sequence ID" value="QIW99928.1"/>
    <property type="molecule type" value="Genomic_DNA"/>
</dbReference>
<comment type="function">
    <text evidence="9">Plays a role in U6 snRNP assembly and function. Binds to the 3' end of U6 snRNA.</text>
</comment>
<evidence type="ECO:0000256" key="7">
    <source>
        <dbReference type="ARBA" id="ARBA00023242"/>
    </source>
</evidence>
<dbReference type="InterPro" id="IPR010920">
    <property type="entry name" value="LSM_dom_sf"/>
</dbReference>
<dbReference type="SUPFAM" id="SSF50182">
    <property type="entry name" value="Sm-like ribonucleoproteins"/>
    <property type="match status" value="1"/>
</dbReference>
<comment type="subcellular location">
    <subcellularLocation>
        <location evidence="1 9">Nucleus</location>
    </subcellularLocation>
</comment>
<evidence type="ECO:0000256" key="6">
    <source>
        <dbReference type="ARBA" id="ARBA00023187"/>
    </source>
</evidence>
<accession>A0A6H0XZ87</accession>
<evidence type="ECO:0000256" key="8">
    <source>
        <dbReference type="ARBA" id="ARBA00023274"/>
    </source>
</evidence>
<evidence type="ECO:0000256" key="2">
    <source>
        <dbReference type="ARBA" id="ARBA00006850"/>
    </source>
</evidence>
<dbReference type="GO" id="GO:0005688">
    <property type="term" value="C:U6 snRNP"/>
    <property type="evidence" value="ECO:0007669"/>
    <property type="project" value="TreeGrafter"/>
</dbReference>
<evidence type="ECO:0000256" key="1">
    <source>
        <dbReference type="ARBA" id="ARBA00004123"/>
    </source>
</evidence>
<dbReference type="SMART" id="SM00651">
    <property type="entry name" value="Sm"/>
    <property type="match status" value="1"/>
</dbReference>
<comment type="similarity">
    <text evidence="2 9">Belongs to the snRNP Sm proteins family.</text>
</comment>
<keyword evidence="3 9" id="KW-0507">mRNA processing</keyword>
<dbReference type="PROSITE" id="PS52002">
    <property type="entry name" value="SM"/>
    <property type="match status" value="1"/>
</dbReference>
<dbReference type="GO" id="GO:0003723">
    <property type="term" value="F:RNA binding"/>
    <property type="evidence" value="ECO:0007669"/>
    <property type="project" value="UniProtKB-KW"/>
</dbReference>
<evidence type="ECO:0000256" key="5">
    <source>
        <dbReference type="ARBA" id="ARBA00022884"/>
    </source>
</evidence>
<sequence>MSTQLLPLELIDRCVGSPIRVIMKGDKEFAGTLLGFDDFVSMRSGSPYPAIDYLGGSTTKLPKILLNGNNICMLIPGGISDDE</sequence>
<keyword evidence="5 9" id="KW-0694">RNA-binding</keyword>
<evidence type="ECO:0000313" key="12">
    <source>
        <dbReference type="Proteomes" id="UP000503462"/>
    </source>
</evidence>
<dbReference type="PANTHER" id="PTHR20971:SF0">
    <property type="entry name" value="U6 SNRNA-ASSOCIATED SM-LIKE PROTEIN LSM5"/>
    <property type="match status" value="1"/>
</dbReference>
<feature type="domain" description="Sm" evidence="10">
    <location>
        <begin position="6"/>
        <end position="80"/>
    </location>
</feature>
<evidence type="ECO:0000256" key="3">
    <source>
        <dbReference type="ARBA" id="ARBA00022664"/>
    </source>
</evidence>
<keyword evidence="6 9" id="KW-0508">mRNA splicing</keyword>
<dbReference type="InterPro" id="IPR047575">
    <property type="entry name" value="Sm"/>
</dbReference>
<dbReference type="AlphaFoldDB" id="A0A6H0XZ87"/>
<name>A0A6H0XZ87_9PEZI</name>
<dbReference type="OrthoDB" id="429711at2759"/>
<dbReference type="Pfam" id="PF01423">
    <property type="entry name" value="LSM"/>
    <property type="match status" value="1"/>
</dbReference>